<dbReference type="RefSeq" id="WP_074840945.1">
    <property type="nucleotide sequence ID" value="NZ_CP047056.1"/>
</dbReference>
<protein>
    <submittedName>
        <fullName evidence="2">Uncharacterized protein</fullName>
    </submittedName>
</protein>
<feature type="compositionally biased region" description="Acidic residues" evidence="1">
    <location>
        <begin position="240"/>
        <end position="260"/>
    </location>
</feature>
<keyword evidence="3" id="KW-1185">Reference proteome</keyword>
<dbReference type="OrthoDB" id="9818541at2"/>
<name>A0A662ZA78_9GAMM</name>
<evidence type="ECO:0000256" key="1">
    <source>
        <dbReference type="SAM" id="MobiDB-lite"/>
    </source>
</evidence>
<evidence type="ECO:0000313" key="3">
    <source>
        <dbReference type="Proteomes" id="UP000243374"/>
    </source>
</evidence>
<reference evidence="2 3" key="1">
    <citation type="submission" date="2016-10" db="EMBL/GenBank/DDBJ databases">
        <authorList>
            <person name="Varghese N."/>
            <person name="Submissions S."/>
        </authorList>
    </citation>
    <scope>NUCLEOTIDE SEQUENCE [LARGE SCALE GENOMIC DNA]</scope>
    <source>
        <strain evidence="2 3">22B</strain>
    </source>
</reference>
<sequence>MYQIDIQKLDHKYMITEGETEAAVFTYLWDIVQNVPVEDYLKDAEKDDNVSITLSYLRLASFVPFFLRASDIVWDFDDGGDRTYSFNDNLRQLVIDDEVIKPYTLNVIKNCLQNQGLINLSDFDAPIDDEYFYNDEKWSFFKDLADCFSVRKYLKSIQINDLTVLFSNICDNEDAQNLANSVYAPGNTLDAEENESPNSIDNNMDYVPNEDLVFTEKDEHAFLDPDLDELPLSQDDLDFMDESQDSESSDSVDGGIEPDAESTTNKSHDAVEESCESDYEDEYYVHEFDSQDDFVEFVMQHSDELFPKAPTSIQCHLYSFLNGDCD</sequence>
<dbReference type="Proteomes" id="UP000243374">
    <property type="component" value="Unassembled WGS sequence"/>
</dbReference>
<gene>
    <name evidence="2" type="ORF">SAMN04487865_103420</name>
</gene>
<proteinExistence type="predicted"/>
<organism evidence="2 3">
    <name type="scientific">Succinivibrio dextrinosolvens</name>
    <dbReference type="NCBI Taxonomy" id="83771"/>
    <lineage>
        <taxon>Bacteria</taxon>
        <taxon>Pseudomonadati</taxon>
        <taxon>Pseudomonadota</taxon>
        <taxon>Gammaproteobacteria</taxon>
        <taxon>Aeromonadales</taxon>
        <taxon>Succinivibrionaceae</taxon>
        <taxon>Succinivibrio</taxon>
    </lineage>
</organism>
<dbReference type="EMBL" id="FOSF01000034">
    <property type="protein sequence ID" value="SFK18535.1"/>
    <property type="molecule type" value="Genomic_DNA"/>
</dbReference>
<dbReference type="AlphaFoldDB" id="A0A662ZA78"/>
<feature type="region of interest" description="Disordered" evidence="1">
    <location>
        <begin position="187"/>
        <end position="206"/>
    </location>
</feature>
<feature type="region of interest" description="Disordered" evidence="1">
    <location>
        <begin position="240"/>
        <end position="274"/>
    </location>
</feature>
<evidence type="ECO:0000313" key="2">
    <source>
        <dbReference type="EMBL" id="SFK18535.1"/>
    </source>
</evidence>
<accession>A0A662ZA78</accession>